<name>A0A931MW19_9BACI</name>
<dbReference type="Pfam" id="PF00578">
    <property type="entry name" value="AhpC-TSA"/>
    <property type="match status" value="1"/>
</dbReference>
<organism evidence="3 4">
    <name type="scientific">Halobacillus yeomjeoni</name>
    <dbReference type="NCBI Taxonomy" id="311194"/>
    <lineage>
        <taxon>Bacteria</taxon>
        <taxon>Bacillati</taxon>
        <taxon>Bacillota</taxon>
        <taxon>Bacilli</taxon>
        <taxon>Bacillales</taxon>
        <taxon>Bacillaceae</taxon>
        <taxon>Halobacillus</taxon>
    </lineage>
</organism>
<feature type="domain" description="Thioredoxin" evidence="2">
    <location>
        <begin position="1"/>
        <end position="138"/>
    </location>
</feature>
<dbReference type="GO" id="GO:0016209">
    <property type="term" value="F:antioxidant activity"/>
    <property type="evidence" value="ECO:0007669"/>
    <property type="project" value="InterPro"/>
</dbReference>
<dbReference type="Proteomes" id="UP000614490">
    <property type="component" value="Unassembled WGS sequence"/>
</dbReference>
<gene>
    <name evidence="3" type="ORF">H0267_12370</name>
</gene>
<dbReference type="Gene3D" id="3.40.30.10">
    <property type="entry name" value="Glutaredoxin"/>
    <property type="match status" value="1"/>
</dbReference>
<dbReference type="PROSITE" id="PS51352">
    <property type="entry name" value="THIOREDOXIN_2"/>
    <property type="match status" value="1"/>
</dbReference>
<comment type="caution">
    <text evidence="3">The sequence shown here is derived from an EMBL/GenBank/DDBJ whole genome shotgun (WGS) entry which is preliminary data.</text>
</comment>
<reference evidence="3 4" key="1">
    <citation type="journal article" date="2005" name="Int. J. Syst. Evol. Microbiol.">
        <title>Halobacillus yeomjeoni sp. nov., isolated from a marine solar saltern in Korea.</title>
        <authorList>
            <person name="Yoon J.H."/>
            <person name="Kang S.J."/>
            <person name="Lee C.H."/>
            <person name="Oh H.W."/>
            <person name="Oh T.K."/>
        </authorList>
    </citation>
    <scope>NUCLEOTIDE SEQUENCE [LARGE SCALE GENOMIC DNA]</scope>
    <source>
        <strain evidence="3 4">KCTC 3957</strain>
    </source>
</reference>
<evidence type="ECO:0000313" key="3">
    <source>
        <dbReference type="EMBL" id="MBH0231014.1"/>
    </source>
</evidence>
<proteinExistence type="predicted"/>
<dbReference type="EMBL" id="JADZSC010000002">
    <property type="protein sequence ID" value="MBH0231014.1"/>
    <property type="molecule type" value="Genomic_DNA"/>
</dbReference>
<evidence type="ECO:0000313" key="4">
    <source>
        <dbReference type="Proteomes" id="UP000614490"/>
    </source>
</evidence>
<evidence type="ECO:0000256" key="1">
    <source>
        <dbReference type="ARBA" id="ARBA00023157"/>
    </source>
</evidence>
<dbReference type="AlphaFoldDB" id="A0A931MW19"/>
<evidence type="ECO:0000259" key="2">
    <source>
        <dbReference type="PROSITE" id="PS51352"/>
    </source>
</evidence>
<protein>
    <submittedName>
        <fullName evidence="3">TlpA family protein disulfide reductase</fullName>
    </submittedName>
</protein>
<dbReference type="InterPro" id="IPR050553">
    <property type="entry name" value="Thioredoxin_ResA/DsbE_sf"/>
</dbReference>
<dbReference type="PANTHER" id="PTHR42852:SF13">
    <property type="entry name" value="PROTEIN DIPZ"/>
    <property type="match status" value="1"/>
</dbReference>
<keyword evidence="1" id="KW-1015">Disulfide bond</keyword>
<dbReference type="GO" id="GO:0016491">
    <property type="term" value="F:oxidoreductase activity"/>
    <property type="evidence" value="ECO:0007669"/>
    <property type="project" value="InterPro"/>
</dbReference>
<dbReference type="CDD" id="cd02966">
    <property type="entry name" value="TlpA_like_family"/>
    <property type="match status" value="1"/>
</dbReference>
<sequence length="138" mass="15922">MRQAPNFKLPYINSDKNYTLEEDLGKVVVLTFWASWCPDCGVDLPKKEQLYKTMDHEKVKMLTINVTGRERNVEDGMEYAEKFLTQPTLMDDGREIYERYGSQGVPTTVIIDQNGNIHRQFGDKADFLEIVESIGQLI</sequence>
<dbReference type="SUPFAM" id="SSF52833">
    <property type="entry name" value="Thioredoxin-like"/>
    <property type="match status" value="1"/>
</dbReference>
<dbReference type="PANTHER" id="PTHR42852">
    <property type="entry name" value="THIOL:DISULFIDE INTERCHANGE PROTEIN DSBE"/>
    <property type="match status" value="1"/>
</dbReference>
<dbReference type="RefSeq" id="WP_197317615.1">
    <property type="nucleotide sequence ID" value="NZ_JADZSC010000002.1"/>
</dbReference>
<dbReference type="InterPro" id="IPR036249">
    <property type="entry name" value="Thioredoxin-like_sf"/>
</dbReference>
<dbReference type="InterPro" id="IPR013766">
    <property type="entry name" value="Thioredoxin_domain"/>
</dbReference>
<dbReference type="InterPro" id="IPR000866">
    <property type="entry name" value="AhpC/TSA"/>
</dbReference>
<keyword evidence="4" id="KW-1185">Reference proteome</keyword>
<accession>A0A931MW19</accession>